<dbReference type="Gene3D" id="2.40.128.690">
    <property type="entry name" value="YycH protein, domain 3-like"/>
    <property type="match status" value="1"/>
</dbReference>
<dbReference type="RefSeq" id="WP_061141426.1">
    <property type="nucleotide sequence ID" value="NZ_LNNH01000012.1"/>
</dbReference>
<protein>
    <recommendedName>
        <fullName evidence="2">Regulatory protein YycH-like domain-containing protein</fullName>
    </recommendedName>
</protein>
<keyword evidence="1" id="KW-1133">Transmembrane helix</keyword>
<evidence type="ECO:0000256" key="1">
    <source>
        <dbReference type="SAM" id="Phobius"/>
    </source>
</evidence>
<keyword evidence="1" id="KW-0472">Membrane</keyword>
<keyword evidence="1" id="KW-0812">Transmembrane</keyword>
<reference evidence="3 4" key="1">
    <citation type="submission" date="2015-11" db="EMBL/GenBank/DDBJ databases">
        <title>Genome Sequence of Bacillus simplex strain VanAntwerpen2.</title>
        <authorList>
            <person name="Couger M.B."/>
        </authorList>
    </citation>
    <scope>NUCLEOTIDE SEQUENCE [LARGE SCALE GENOMIC DNA]</scope>
    <source>
        <strain evidence="3 4">VanAntwerpen02</strain>
    </source>
</reference>
<proteinExistence type="predicted"/>
<feature type="domain" description="Regulatory protein YycH-like" evidence="2">
    <location>
        <begin position="39"/>
        <end position="250"/>
    </location>
</feature>
<evidence type="ECO:0000259" key="2">
    <source>
        <dbReference type="Pfam" id="PF09648"/>
    </source>
</evidence>
<sequence>MDWNNTKSIFIMVFFVLNIFLLYQFLEKINDYQYENFAESSTEELLKEDDISIEVPLPKQKLKDQFLTAKSKTFEKKDIQYLKNQKAKIIDDKKLVGTFKTPVVMKTDIHEADLDVFLKDYILNGSEYRFWSYDKTTQTIICYQVADNKMFFNNSMGKVTLYLNKKGEIVSYEQMYLEKLEKFNKPKELVTPMKAIRALYDNRDIVPKSKVTNVKLGFYNSLQTTSMSHLLVPTWWIVLDNETDLFVNAFDGEVIELNTEEKILE</sequence>
<feature type="transmembrane region" description="Helical" evidence="1">
    <location>
        <begin position="9"/>
        <end position="26"/>
    </location>
</feature>
<gene>
    <name evidence="3" type="ORF">AS888_15760</name>
</gene>
<organism evidence="3 4">
    <name type="scientific">Peribacillus simplex</name>
    <dbReference type="NCBI Taxonomy" id="1478"/>
    <lineage>
        <taxon>Bacteria</taxon>
        <taxon>Bacillati</taxon>
        <taxon>Bacillota</taxon>
        <taxon>Bacilli</taxon>
        <taxon>Bacillales</taxon>
        <taxon>Bacillaceae</taxon>
        <taxon>Peribacillus</taxon>
    </lineage>
</organism>
<dbReference type="AlphaFoldDB" id="A0A125QSA1"/>
<name>A0A125QSA1_9BACI</name>
<comment type="caution">
    <text evidence="3">The sequence shown here is derived from an EMBL/GenBank/DDBJ whole genome shotgun (WGS) entry which is preliminary data.</text>
</comment>
<dbReference type="EMBL" id="LNNH01000012">
    <property type="protein sequence ID" value="KWW21072.1"/>
    <property type="molecule type" value="Genomic_DNA"/>
</dbReference>
<dbReference type="InterPro" id="IPR018604">
    <property type="entry name" value="YycI-like"/>
</dbReference>
<evidence type="ECO:0000313" key="3">
    <source>
        <dbReference type="EMBL" id="KWW21072.1"/>
    </source>
</evidence>
<accession>A0A125QSA1</accession>
<dbReference type="Pfam" id="PF09648">
    <property type="entry name" value="YycI"/>
    <property type="match status" value="1"/>
</dbReference>
<dbReference type="Proteomes" id="UP000064189">
    <property type="component" value="Unassembled WGS sequence"/>
</dbReference>
<dbReference type="GO" id="GO:0016020">
    <property type="term" value="C:membrane"/>
    <property type="evidence" value="ECO:0007669"/>
    <property type="project" value="InterPro"/>
</dbReference>
<keyword evidence="4" id="KW-1185">Reference proteome</keyword>
<evidence type="ECO:0000313" key="4">
    <source>
        <dbReference type="Proteomes" id="UP000064189"/>
    </source>
</evidence>